<evidence type="ECO:0000256" key="5">
    <source>
        <dbReference type="ARBA" id="ARBA00022917"/>
    </source>
</evidence>
<evidence type="ECO:0000256" key="3">
    <source>
        <dbReference type="ARBA" id="ARBA00017600"/>
    </source>
</evidence>
<dbReference type="Gene3D" id="3.30.70.60">
    <property type="match status" value="1"/>
</dbReference>
<dbReference type="InterPro" id="IPR014038">
    <property type="entry name" value="EF1B_bsu/dsu_GNE"/>
</dbReference>
<dbReference type="GO" id="GO:0003746">
    <property type="term" value="F:translation elongation factor activity"/>
    <property type="evidence" value="ECO:0007669"/>
    <property type="project" value="UniProtKB-UniRule"/>
</dbReference>
<evidence type="ECO:0000256" key="6">
    <source>
        <dbReference type="HAMAP-Rule" id="MF_00043"/>
    </source>
</evidence>
<keyword evidence="4 6" id="KW-0251">Elongation factor</keyword>
<feature type="domain" description="Translation elongation factor EF1B beta/delta subunit guanine nucleotide exchange" evidence="7">
    <location>
        <begin position="7"/>
        <end position="94"/>
    </location>
</feature>
<dbReference type="NCBIfam" id="NF001670">
    <property type="entry name" value="PRK00435.1"/>
    <property type="match status" value="1"/>
</dbReference>
<dbReference type="InterPro" id="IPR004542">
    <property type="entry name" value="Transl_elong_EF1B_B_arc"/>
</dbReference>
<evidence type="ECO:0000256" key="4">
    <source>
        <dbReference type="ARBA" id="ARBA00022768"/>
    </source>
</evidence>
<keyword evidence="5 6" id="KW-0648">Protein biosynthesis</keyword>
<name>A0A833DUI8_9CREN</name>
<evidence type="ECO:0000313" key="9">
    <source>
        <dbReference type="Proteomes" id="UP000605805"/>
    </source>
</evidence>
<dbReference type="Pfam" id="PF00736">
    <property type="entry name" value="EF1_GNE"/>
    <property type="match status" value="1"/>
</dbReference>
<dbReference type="InterPro" id="IPR014717">
    <property type="entry name" value="Transl_elong_EF1B/ribsomal_bS6"/>
</dbReference>
<dbReference type="HAMAP" id="MF_00043">
    <property type="entry name" value="EF1_beta"/>
    <property type="match status" value="1"/>
</dbReference>
<evidence type="ECO:0000259" key="7">
    <source>
        <dbReference type="SMART" id="SM00888"/>
    </source>
</evidence>
<dbReference type="PANTHER" id="PTHR39647">
    <property type="entry name" value="ELONGATION FACTOR 1-BETA"/>
    <property type="match status" value="1"/>
</dbReference>
<dbReference type="AlphaFoldDB" id="A0A833DUI8"/>
<dbReference type="Proteomes" id="UP000605805">
    <property type="component" value="Unassembled WGS sequence"/>
</dbReference>
<organism evidence="8 9">
    <name type="scientific">Ignisphaera aggregans</name>
    <dbReference type="NCBI Taxonomy" id="334771"/>
    <lineage>
        <taxon>Archaea</taxon>
        <taxon>Thermoproteota</taxon>
        <taxon>Thermoprotei</taxon>
        <taxon>Desulfurococcales</taxon>
        <taxon>Desulfurococcaceae</taxon>
        <taxon>Ignisphaera</taxon>
    </lineage>
</organism>
<evidence type="ECO:0000313" key="8">
    <source>
        <dbReference type="EMBL" id="HIP57229.1"/>
    </source>
</evidence>
<dbReference type="EMBL" id="DQTV01000074">
    <property type="protein sequence ID" value="HIP57229.1"/>
    <property type="molecule type" value="Genomic_DNA"/>
</dbReference>
<gene>
    <name evidence="6" type="primary">ef1b</name>
    <name evidence="8" type="ORF">EYH02_04065</name>
</gene>
<reference evidence="8" key="1">
    <citation type="journal article" date="2020" name="ISME J.">
        <title>Gammaproteobacteria mediating utilization of methyl-, sulfur- and petroleum organic compounds in deep ocean hydrothermal plumes.</title>
        <authorList>
            <person name="Zhou Z."/>
            <person name="Liu Y."/>
            <person name="Pan J."/>
            <person name="Cron B.R."/>
            <person name="Toner B.M."/>
            <person name="Anantharaman K."/>
            <person name="Breier J.A."/>
            <person name="Dick G.J."/>
            <person name="Li M."/>
        </authorList>
    </citation>
    <scope>NUCLEOTIDE SEQUENCE</scope>
    <source>
        <strain evidence="8">SZUA-1435</strain>
    </source>
</reference>
<proteinExistence type="inferred from homology"/>
<dbReference type="InterPro" id="IPR036219">
    <property type="entry name" value="eEF-1beta-like_sf"/>
</dbReference>
<comment type="function">
    <text evidence="1 6">Promotes the exchange of GDP for GTP in EF-1-alpha/GDP, thus allowing the regeneration of EF-1-alpha/GTP that could then be used to form the ternary complex EF-1-alpha/GTP/AAtRNA.</text>
</comment>
<dbReference type="PANTHER" id="PTHR39647:SF1">
    <property type="entry name" value="ELONGATION FACTOR 1-BETA"/>
    <property type="match status" value="1"/>
</dbReference>
<evidence type="ECO:0000256" key="2">
    <source>
        <dbReference type="ARBA" id="ARBA00007411"/>
    </source>
</evidence>
<comment type="caution">
    <text evidence="8">The sequence shown here is derived from an EMBL/GenBank/DDBJ whole genome shotgun (WGS) entry which is preliminary data.</text>
</comment>
<sequence>MMEMSGKVIAVIRAYPKDIVNDFTELVRKLEERLPKDKYSIVKWEPVDIAFGYRALEIYFLMPEELEGGTEELENIVKSIEDIDNVDVVYVSRIQT</sequence>
<comment type="similarity">
    <text evidence="2 6">Belongs to the EF-1-beta/EF-1-delta family.</text>
</comment>
<evidence type="ECO:0000256" key="1">
    <source>
        <dbReference type="ARBA" id="ARBA00003815"/>
    </source>
</evidence>
<protein>
    <recommendedName>
        <fullName evidence="3 6">Elongation factor 1-beta</fullName>
        <shortName evidence="6">EF-1-beta</shortName>
    </recommendedName>
    <alternativeName>
        <fullName evidence="6">aEF-1beta</fullName>
    </alternativeName>
</protein>
<dbReference type="SMART" id="SM00888">
    <property type="entry name" value="EF1_GNE"/>
    <property type="match status" value="1"/>
</dbReference>
<accession>A0A833DUI8</accession>
<dbReference type="SUPFAM" id="SSF54984">
    <property type="entry name" value="eEF-1beta-like"/>
    <property type="match status" value="1"/>
</dbReference>